<sequence>MDCLAFEVDLVEYLKSEMSQDMAHDVDHILRVVKSAKMLCQQEGANIAIVLPAAYLHDCFSYPKDHPDRHLSSYKAADKAVEFLNSIGYQSEYFEAIHHAIVAHSFSAQVTPTTLEAQIVQDADRLDALGAIGVTRCILVSAKLKRPLYQLDDPFCQQRSPDDSQYTLDHFYTKLLKLTDTMNTRSAQEEAGRRTEFMYAYLKQLELEL</sequence>
<reference evidence="4" key="2">
    <citation type="submission" date="2017-05" db="EMBL/GenBank/DDBJ databases">
        <title>Whole genome sequence of fish pathogenic bacteria, Photobacterium damselae subsp. piscicida, strain 91-197, isolated from hybrid striped bass (Morone sp.) in USA.</title>
        <authorList>
            <person name="Teru Y."/>
            <person name="Hikima J."/>
            <person name="Kono T."/>
            <person name="Sakai M."/>
            <person name="Takano T."/>
            <person name="Hawke J.P."/>
            <person name="Takeyama H."/>
            <person name="Aoki T."/>
        </authorList>
    </citation>
    <scope>NUCLEOTIDE SEQUENCE [LARGE SCALE GENOMIC DNA]</scope>
    <source>
        <strain evidence="4">91-197</strain>
    </source>
</reference>
<name>A0A1V1VE34_PHODP</name>
<dbReference type="EMBL" id="CP061855">
    <property type="protein sequence ID" value="QOD58253.1"/>
    <property type="molecule type" value="Genomic_DNA"/>
</dbReference>
<dbReference type="InterPro" id="IPR006674">
    <property type="entry name" value="HD_domain"/>
</dbReference>
<dbReference type="PROSITE" id="PS51831">
    <property type="entry name" value="HD"/>
    <property type="match status" value="1"/>
</dbReference>
<dbReference type="Proteomes" id="UP000516656">
    <property type="component" value="Chromosome 2"/>
</dbReference>
<feature type="domain" description="HD" evidence="1">
    <location>
        <begin position="25"/>
        <end position="129"/>
    </location>
</feature>
<dbReference type="CDD" id="cd00077">
    <property type="entry name" value="HDc"/>
    <property type="match status" value="1"/>
</dbReference>
<dbReference type="RefSeq" id="WP_086958773.1">
    <property type="nucleotide sequence ID" value="NZ_AP018046.1"/>
</dbReference>
<dbReference type="GO" id="GO:0016787">
    <property type="term" value="F:hydrolase activity"/>
    <property type="evidence" value="ECO:0007669"/>
    <property type="project" value="UniProtKB-KW"/>
</dbReference>
<dbReference type="SMART" id="SM00471">
    <property type="entry name" value="HDc"/>
    <property type="match status" value="1"/>
</dbReference>
<dbReference type="Proteomes" id="UP000218676">
    <property type="component" value="Chromosome 2"/>
</dbReference>
<protein>
    <submittedName>
        <fullName evidence="3">HD domain-containing protein</fullName>
    </submittedName>
    <submittedName>
        <fullName evidence="2">Hydrolase</fullName>
    </submittedName>
</protein>
<reference evidence="2" key="1">
    <citation type="journal article" date="2017" name="Genome Announc.">
        <title>Whole-Genome Sequence of Photobacterium damselae subsp. piscicida Strain 91-197, Isolated from Hybrid Striped Bass (Morone sp.) in the United States.</title>
        <authorList>
            <person name="Teru Y."/>
            <person name="Hikima J."/>
            <person name="Kono T."/>
            <person name="Sakai M."/>
            <person name="Takano T."/>
            <person name="Hawke J.P."/>
            <person name="Takeyama H."/>
            <person name="Aoki T."/>
        </authorList>
    </citation>
    <scope>NUCLEOTIDE SEQUENCE</scope>
    <source>
        <strain evidence="2">91-197</strain>
    </source>
</reference>
<reference evidence="3 5" key="3">
    <citation type="submission" date="2020-09" db="EMBL/GenBank/DDBJ databases">
        <title>Complete, closed and curated genome sequences of Photobacterium damselae subsp. piscicida isolates from Australia indicate localised evolution and additional plasmid-borne pathogenicity mechanisms.</title>
        <authorList>
            <person name="Baseggio L."/>
            <person name="Silayeva O."/>
            <person name="Buller N."/>
            <person name="Landos M."/>
            <person name="Engelstaedter J."/>
            <person name="Barnes A.C."/>
        </authorList>
    </citation>
    <scope>NUCLEOTIDE SEQUENCE [LARGE SCALE GENOMIC DNA]</scope>
    <source>
        <strain evidence="3 5">AS-16-0540-1</strain>
    </source>
</reference>
<dbReference type="InterPro" id="IPR003607">
    <property type="entry name" value="HD/PDEase_dom"/>
</dbReference>
<dbReference type="PANTHER" id="PTHR33594:SF1">
    <property type="entry name" value="HD_PDEASE DOMAIN-CONTAINING PROTEIN"/>
    <property type="match status" value="1"/>
</dbReference>
<dbReference type="Gene3D" id="1.10.3210.50">
    <property type="match status" value="1"/>
</dbReference>
<evidence type="ECO:0000313" key="5">
    <source>
        <dbReference type="Proteomes" id="UP000516656"/>
    </source>
</evidence>
<dbReference type="EMBL" id="AP018046">
    <property type="protein sequence ID" value="BAX55400.1"/>
    <property type="molecule type" value="Genomic_DNA"/>
</dbReference>
<dbReference type="Pfam" id="PF01966">
    <property type="entry name" value="HD"/>
    <property type="match status" value="1"/>
</dbReference>
<proteinExistence type="predicted"/>
<keyword evidence="2" id="KW-0378">Hydrolase</keyword>
<gene>
    <name evidence="3" type="ORF">IC627_21095</name>
    <name evidence="2" type="ORF">PDPUS_2_00814</name>
</gene>
<organism evidence="3 5">
    <name type="scientific">Photobacterium damsela subsp. piscicida</name>
    <name type="common">Pasteurella piscicida</name>
    <dbReference type="NCBI Taxonomy" id="38294"/>
    <lineage>
        <taxon>Bacteria</taxon>
        <taxon>Pseudomonadati</taxon>
        <taxon>Pseudomonadota</taxon>
        <taxon>Gammaproteobacteria</taxon>
        <taxon>Vibrionales</taxon>
        <taxon>Vibrionaceae</taxon>
        <taxon>Photobacterium</taxon>
    </lineage>
</organism>
<evidence type="ECO:0000313" key="2">
    <source>
        <dbReference type="EMBL" id="BAX55400.1"/>
    </source>
</evidence>
<evidence type="ECO:0000259" key="1">
    <source>
        <dbReference type="PROSITE" id="PS51831"/>
    </source>
</evidence>
<dbReference type="SUPFAM" id="SSF109604">
    <property type="entry name" value="HD-domain/PDEase-like"/>
    <property type="match status" value="1"/>
</dbReference>
<dbReference type="PANTHER" id="PTHR33594">
    <property type="entry name" value="SUPERFAMILY HYDROLASE, PUTATIVE (AFU_ORTHOLOGUE AFUA_1G03035)-RELATED"/>
    <property type="match status" value="1"/>
</dbReference>
<dbReference type="AlphaFoldDB" id="A0A1V1VE34"/>
<evidence type="ECO:0000313" key="4">
    <source>
        <dbReference type="Proteomes" id="UP000218676"/>
    </source>
</evidence>
<evidence type="ECO:0000313" key="3">
    <source>
        <dbReference type="EMBL" id="QOD58253.1"/>
    </source>
</evidence>
<accession>A0A1V1VE34</accession>